<dbReference type="InterPro" id="IPR036388">
    <property type="entry name" value="WH-like_DNA-bd_sf"/>
</dbReference>
<sequence>MRCLEPMIITEILRLKEMHLTYREIAEATDVSKTTVGEIINKCKECGLTY</sequence>
<evidence type="ECO:0000313" key="1">
    <source>
        <dbReference type="EMBL" id="SDB01613.1"/>
    </source>
</evidence>
<organism evidence="2 3">
    <name type="scientific">Eubacterium oxidoreducens</name>
    <dbReference type="NCBI Taxonomy" id="1732"/>
    <lineage>
        <taxon>Bacteria</taxon>
        <taxon>Bacillati</taxon>
        <taxon>Bacillota</taxon>
        <taxon>Clostridia</taxon>
        <taxon>Eubacteriales</taxon>
        <taxon>Eubacteriaceae</taxon>
        <taxon>Eubacterium</taxon>
    </lineage>
</organism>
<evidence type="ECO:0000313" key="3">
    <source>
        <dbReference type="Proteomes" id="UP000199228"/>
    </source>
</evidence>
<keyword evidence="3" id="KW-1185">Reference proteome</keyword>
<evidence type="ECO:0000313" key="2">
    <source>
        <dbReference type="EMBL" id="SDB16505.1"/>
    </source>
</evidence>
<gene>
    <name evidence="1" type="ORF">SAMN02910417_00001</name>
    <name evidence="2" type="ORF">SAMN02910417_01260</name>
</gene>
<dbReference type="AlphaFoldDB" id="A0A1G6B774"/>
<dbReference type="Gene3D" id="1.10.10.10">
    <property type="entry name" value="Winged helix-like DNA-binding domain superfamily/Winged helix DNA-binding domain"/>
    <property type="match status" value="1"/>
</dbReference>
<name>A0A1G6B774_EUBOX</name>
<dbReference type="RefSeq" id="WP_143010197.1">
    <property type="nucleotide sequence ID" value="NZ_FMXR01000004.1"/>
</dbReference>
<accession>A0A1G6B774</accession>
<reference evidence="2 3" key="1">
    <citation type="submission" date="2016-10" db="EMBL/GenBank/DDBJ databases">
        <authorList>
            <person name="de Groot N.N."/>
        </authorList>
    </citation>
    <scope>NUCLEOTIDE SEQUENCE [LARGE SCALE GENOMIC DNA]</scope>
    <source>
        <strain evidence="2 3">DSM 3217</strain>
    </source>
</reference>
<dbReference type="EMBL" id="FMXR01000008">
    <property type="protein sequence ID" value="SDB16505.1"/>
    <property type="molecule type" value="Genomic_DNA"/>
</dbReference>
<dbReference type="EMBL" id="FMXR01000004">
    <property type="protein sequence ID" value="SDB01613.1"/>
    <property type="molecule type" value="Genomic_DNA"/>
</dbReference>
<dbReference type="GO" id="GO:0003677">
    <property type="term" value="F:DNA binding"/>
    <property type="evidence" value="ECO:0007669"/>
    <property type="project" value="UniProtKB-KW"/>
</dbReference>
<dbReference type="Proteomes" id="UP000199228">
    <property type="component" value="Unassembled WGS sequence"/>
</dbReference>
<proteinExistence type="predicted"/>
<feature type="non-terminal residue" evidence="2">
    <location>
        <position position="50"/>
    </location>
</feature>
<dbReference type="Pfam" id="PF13412">
    <property type="entry name" value="HTH_24"/>
    <property type="match status" value="1"/>
</dbReference>
<keyword evidence="2" id="KW-0238">DNA-binding</keyword>
<protein>
    <submittedName>
        <fullName evidence="2">Winged helix-turn-helix DNA-binding</fullName>
    </submittedName>
</protein>